<dbReference type="HAMAP" id="MF_00326">
    <property type="entry name" value="Ribosomal_eL8"/>
    <property type="match status" value="1"/>
</dbReference>
<sequence length="126" mass="13847">MAKPIYVKFDVSKDLENSALEALELVRDTGKIKKGTNEVTKMIERGLAKLVYISEDVEPEEIVAHLPPLCEEKKTPYIYVKSKRELGASCGVNISSAAVAIVDVGKGKSSIEKIIKTIDSLKKREA</sequence>
<evidence type="ECO:0000256" key="6">
    <source>
        <dbReference type="ARBA" id="ARBA00022884"/>
    </source>
</evidence>
<organism evidence="11 12">
    <name type="scientific">Candidatus Methanolliviera hydrocarbonicum</name>
    <dbReference type="NCBI Taxonomy" id="2491085"/>
    <lineage>
        <taxon>Archaea</taxon>
        <taxon>Methanobacteriati</taxon>
        <taxon>Methanobacteriota</taxon>
        <taxon>Candidatus Methanoliparia</taxon>
        <taxon>Candidatus Methanoliparales</taxon>
        <taxon>Candidatus Methanollivieraceae</taxon>
        <taxon>Candidatus Methanolliviera</taxon>
    </lineage>
</organism>
<evidence type="ECO:0000256" key="1">
    <source>
        <dbReference type="ARBA" id="ARBA00004496"/>
    </source>
</evidence>
<dbReference type="PANTHER" id="PTHR23105">
    <property type="entry name" value="RIBOSOMAL PROTEIN L7AE FAMILY MEMBER"/>
    <property type="match status" value="1"/>
</dbReference>
<dbReference type="NCBIfam" id="TIGR03677">
    <property type="entry name" value="eL8_ribo"/>
    <property type="match status" value="1"/>
</dbReference>
<evidence type="ECO:0000256" key="4">
    <source>
        <dbReference type="ARBA" id="ARBA00022694"/>
    </source>
</evidence>
<dbReference type="SUPFAM" id="SSF55315">
    <property type="entry name" value="L30e-like"/>
    <property type="match status" value="1"/>
</dbReference>
<keyword evidence="4 9" id="KW-0819">tRNA processing</keyword>
<dbReference type="InterPro" id="IPR050257">
    <property type="entry name" value="eL8/uL1-like"/>
</dbReference>
<keyword evidence="7 9" id="KW-0689">Ribosomal protein</keyword>
<accession>A0A520KVS2</accession>
<dbReference type="InterPro" id="IPR022481">
    <property type="entry name" value="Ribosomal_eL8_arc"/>
</dbReference>
<dbReference type="InterPro" id="IPR018492">
    <property type="entry name" value="Ribosomal_eL8/Nhp2"/>
</dbReference>
<reference evidence="11 12" key="1">
    <citation type="journal article" date="2019" name="Nat. Microbiol.">
        <title>Wide diversity of methane and short-chain alkane metabolisms in uncultured archaea.</title>
        <authorList>
            <person name="Borrel G."/>
            <person name="Adam P.S."/>
            <person name="McKay L.J."/>
            <person name="Chen L.X."/>
            <person name="Sierra-Garcia I.N."/>
            <person name="Sieber C.M."/>
            <person name="Letourneur Q."/>
            <person name="Ghozlane A."/>
            <person name="Andersen G.L."/>
            <person name="Li W.J."/>
            <person name="Hallam S.J."/>
            <person name="Muyzer G."/>
            <person name="de Oliveira V.M."/>
            <person name="Inskeep W.P."/>
            <person name="Banfield J.F."/>
            <person name="Gribaldo S."/>
        </authorList>
    </citation>
    <scope>NUCLEOTIDE SEQUENCE [LARGE SCALE GENOMIC DNA]</scope>
    <source>
        <strain evidence="11">NM1b</strain>
    </source>
</reference>
<dbReference type="PRINTS" id="PR00881">
    <property type="entry name" value="L7ARS6FAMILY"/>
</dbReference>
<evidence type="ECO:0000313" key="11">
    <source>
        <dbReference type="EMBL" id="RZN68322.1"/>
    </source>
</evidence>
<dbReference type="GO" id="GO:0005840">
    <property type="term" value="C:ribosome"/>
    <property type="evidence" value="ECO:0007669"/>
    <property type="project" value="UniProtKB-KW"/>
</dbReference>
<dbReference type="InterPro" id="IPR004038">
    <property type="entry name" value="Ribosomal_eL8/eL30/eS12/Gad45"/>
</dbReference>
<comment type="subunit">
    <text evidence="9">Part of the 50S ribosomal subunit. Probably part of the RNase P complex.</text>
</comment>
<dbReference type="Gene3D" id="3.30.1330.30">
    <property type="match status" value="1"/>
</dbReference>
<name>A0A520KVS2_9EURY</name>
<dbReference type="Proteomes" id="UP000320766">
    <property type="component" value="Unassembled WGS sequence"/>
</dbReference>
<evidence type="ECO:0000256" key="7">
    <source>
        <dbReference type="ARBA" id="ARBA00022980"/>
    </source>
</evidence>
<keyword evidence="5 9" id="KW-0699">rRNA-binding</keyword>
<feature type="domain" description="Ribosomal protein eL8/eL30/eS12/Gadd45" evidence="10">
    <location>
        <begin position="20"/>
        <end position="106"/>
    </location>
</feature>
<dbReference type="GO" id="GO:0019843">
    <property type="term" value="F:rRNA binding"/>
    <property type="evidence" value="ECO:0007669"/>
    <property type="project" value="UniProtKB-KW"/>
</dbReference>
<dbReference type="GO" id="GO:1990904">
    <property type="term" value="C:ribonucleoprotein complex"/>
    <property type="evidence" value="ECO:0007669"/>
    <property type="project" value="UniProtKB-KW"/>
</dbReference>
<comment type="function">
    <text evidence="9">Multifunctional RNA-binding protein that recognizes the K-turn motif in ribosomal RNA, the RNA component of RNase P, box H/ACA, box C/D and box C'/D' sRNAs.</text>
</comment>
<evidence type="ECO:0000256" key="2">
    <source>
        <dbReference type="ARBA" id="ARBA00007337"/>
    </source>
</evidence>
<keyword evidence="8 9" id="KW-0687">Ribonucleoprotein</keyword>
<keyword evidence="6 9" id="KW-0694">RNA-binding</keyword>
<dbReference type="PRINTS" id="PR00884">
    <property type="entry name" value="RIBOSOMALHS6"/>
</dbReference>
<dbReference type="GO" id="GO:0005737">
    <property type="term" value="C:cytoplasm"/>
    <property type="evidence" value="ECO:0007669"/>
    <property type="project" value="UniProtKB-SubCell"/>
</dbReference>
<proteinExistence type="inferred from homology"/>
<evidence type="ECO:0000256" key="8">
    <source>
        <dbReference type="ARBA" id="ARBA00023274"/>
    </source>
</evidence>
<evidence type="ECO:0000313" key="12">
    <source>
        <dbReference type="Proteomes" id="UP000320766"/>
    </source>
</evidence>
<evidence type="ECO:0000256" key="9">
    <source>
        <dbReference type="HAMAP-Rule" id="MF_00326"/>
    </source>
</evidence>
<comment type="subcellular location">
    <subcellularLocation>
        <location evidence="1 9">Cytoplasm</location>
    </subcellularLocation>
</comment>
<dbReference type="EMBL" id="RXIL01000111">
    <property type="protein sequence ID" value="RZN68322.1"/>
    <property type="molecule type" value="Genomic_DNA"/>
</dbReference>
<evidence type="ECO:0000256" key="5">
    <source>
        <dbReference type="ARBA" id="ARBA00022730"/>
    </source>
</evidence>
<evidence type="ECO:0000256" key="3">
    <source>
        <dbReference type="ARBA" id="ARBA00022490"/>
    </source>
</evidence>
<keyword evidence="3 9" id="KW-0963">Cytoplasm</keyword>
<dbReference type="FunFam" id="3.30.1330.30:FF:000020">
    <property type="entry name" value="50S ribosomal protein L7Ae"/>
    <property type="match status" value="1"/>
</dbReference>
<dbReference type="GO" id="GO:0001682">
    <property type="term" value="P:tRNA 5'-leader removal"/>
    <property type="evidence" value="ECO:0007669"/>
    <property type="project" value="UniProtKB-UniRule"/>
</dbReference>
<dbReference type="GO" id="GO:0004526">
    <property type="term" value="F:ribonuclease P activity"/>
    <property type="evidence" value="ECO:0007669"/>
    <property type="project" value="UniProtKB-UniRule"/>
</dbReference>
<dbReference type="GO" id="GO:0003735">
    <property type="term" value="F:structural constituent of ribosome"/>
    <property type="evidence" value="ECO:0007669"/>
    <property type="project" value="InterPro"/>
</dbReference>
<comment type="similarity">
    <text evidence="2 9">Belongs to the eukaryotic ribosomal protein eL8 family.</text>
</comment>
<comment type="caution">
    <text evidence="11">The sequence shown here is derived from an EMBL/GenBank/DDBJ whole genome shotgun (WGS) entry which is preliminary data.</text>
</comment>
<protein>
    <recommendedName>
        <fullName evidence="9">Large ribosomal subunit protein eL8</fullName>
    </recommendedName>
</protein>
<gene>
    <name evidence="9" type="primary">rpl7ae</name>
    <name evidence="11" type="ORF">EF807_06170</name>
</gene>
<dbReference type="Pfam" id="PF01248">
    <property type="entry name" value="Ribosomal_L7Ae"/>
    <property type="match status" value="1"/>
</dbReference>
<dbReference type="GO" id="GO:0006412">
    <property type="term" value="P:translation"/>
    <property type="evidence" value="ECO:0007669"/>
    <property type="project" value="UniProtKB-UniRule"/>
</dbReference>
<evidence type="ECO:0000259" key="10">
    <source>
        <dbReference type="Pfam" id="PF01248"/>
    </source>
</evidence>
<dbReference type="AlphaFoldDB" id="A0A520KVS2"/>
<dbReference type="InterPro" id="IPR029064">
    <property type="entry name" value="Ribosomal_eL30-like_sf"/>
</dbReference>